<keyword evidence="2" id="KW-0808">Transferase</keyword>
<dbReference type="SUPFAM" id="SSF53448">
    <property type="entry name" value="Nucleotide-diphospho-sugar transferases"/>
    <property type="match status" value="1"/>
</dbReference>
<reference evidence="3" key="1">
    <citation type="submission" date="2018-05" db="EMBL/GenBank/DDBJ databases">
        <title>Pedobacter paludis sp. nov., isolated from wetland soil.</title>
        <authorList>
            <person name="Zhang Y."/>
        </authorList>
    </citation>
    <scope>NUCLEOTIDE SEQUENCE [LARGE SCALE GENOMIC DNA]</scope>
    <source>
        <strain evidence="3">R-8</strain>
    </source>
</reference>
<evidence type="ECO:0000313" key="2">
    <source>
        <dbReference type="EMBL" id="PWS31093.1"/>
    </source>
</evidence>
<dbReference type="Proteomes" id="UP000245391">
    <property type="component" value="Unassembled WGS sequence"/>
</dbReference>
<dbReference type="InterPro" id="IPR001173">
    <property type="entry name" value="Glyco_trans_2-like"/>
</dbReference>
<dbReference type="AlphaFoldDB" id="A0A317EYP8"/>
<protein>
    <submittedName>
        <fullName evidence="2">Glycosyltransferase family 2 protein</fullName>
    </submittedName>
</protein>
<dbReference type="RefSeq" id="WP_109931039.1">
    <property type="nucleotide sequence ID" value="NZ_QGNY01000005.1"/>
</dbReference>
<proteinExistence type="predicted"/>
<dbReference type="GO" id="GO:0016758">
    <property type="term" value="F:hexosyltransferase activity"/>
    <property type="evidence" value="ECO:0007669"/>
    <property type="project" value="UniProtKB-ARBA"/>
</dbReference>
<dbReference type="Pfam" id="PF00535">
    <property type="entry name" value="Glycos_transf_2"/>
    <property type="match status" value="1"/>
</dbReference>
<name>A0A317EYP8_9SPHI</name>
<dbReference type="EMBL" id="QGNY01000005">
    <property type="protein sequence ID" value="PWS31093.1"/>
    <property type="molecule type" value="Genomic_DNA"/>
</dbReference>
<sequence length="308" mass="36191">MEHPLVSIALCTYNGERFLKEQLDSIVNQTYPNIEIVVVDDGSTDQTWAILNEYAERYKSFNIYQNDVNLGYIKNFEKAIGLCTGDYIALADQDDIWLPNKIEVQVNEIGEHILIYHNSEFINNEGHSLNKRMSDIINMYQGDNFKAFLFFNSLSGHESLFKKELTKYSLPFPKEIFHDRWLAYTATNVGKLKYINQSLVKYRQHENSDTNILKLEREKVIITPNGKAKIEKTLSEFEVFASYKYNKDTAFIQQLLKLYRTRLNNYLCFRLIFFMYSNYKSLLFISKKSTVSKMNFIFKHIWGGKLKS</sequence>
<dbReference type="CDD" id="cd04196">
    <property type="entry name" value="GT_2_like_d"/>
    <property type="match status" value="1"/>
</dbReference>
<evidence type="ECO:0000313" key="3">
    <source>
        <dbReference type="Proteomes" id="UP000245391"/>
    </source>
</evidence>
<evidence type="ECO:0000259" key="1">
    <source>
        <dbReference type="Pfam" id="PF00535"/>
    </source>
</evidence>
<accession>A0A317EYP8</accession>
<dbReference type="Gene3D" id="3.90.550.10">
    <property type="entry name" value="Spore Coat Polysaccharide Biosynthesis Protein SpsA, Chain A"/>
    <property type="match status" value="1"/>
</dbReference>
<dbReference type="PANTHER" id="PTHR22916:SF3">
    <property type="entry name" value="UDP-GLCNAC:BETAGAL BETA-1,3-N-ACETYLGLUCOSAMINYLTRANSFERASE-LIKE PROTEIN 1"/>
    <property type="match status" value="1"/>
</dbReference>
<dbReference type="PANTHER" id="PTHR22916">
    <property type="entry name" value="GLYCOSYLTRANSFERASE"/>
    <property type="match status" value="1"/>
</dbReference>
<gene>
    <name evidence="2" type="ORF">DF947_16005</name>
</gene>
<feature type="domain" description="Glycosyltransferase 2-like" evidence="1">
    <location>
        <begin position="7"/>
        <end position="145"/>
    </location>
</feature>
<comment type="caution">
    <text evidence="2">The sequence shown here is derived from an EMBL/GenBank/DDBJ whole genome shotgun (WGS) entry which is preliminary data.</text>
</comment>
<dbReference type="OrthoDB" id="9802649at2"/>
<keyword evidence="3" id="KW-1185">Reference proteome</keyword>
<dbReference type="InterPro" id="IPR029044">
    <property type="entry name" value="Nucleotide-diphossugar_trans"/>
</dbReference>
<organism evidence="2 3">
    <name type="scientific">Pedobacter paludis</name>
    <dbReference type="NCBI Taxonomy" id="2203212"/>
    <lineage>
        <taxon>Bacteria</taxon>
        <taxon>Pseudomonadati</taxon>
        <taxon>Bacteroidota</taxon>
        <taxon>Sphingobacteriia</taxon>
        <taxon>Sphingobacteriales</taxon>
        <taxon>Sphingobacteriaceae</taxon>
        <taxon>Pedobacter</taxon>
    </lineage>
</organism>